<evidence type="ECO:0000259" key="13">
    <source>
        <dbReference type="PROSITE" id="PS50897"/>
    </source>
</evidence>
<feature type="zinc finger region" description="RING-Gid-type" evidence="12">
    <location>
        <begin position="641"/>
        <end position="709"/>
    </location>
</feature>
<dbReference type="InterPro" id="IPR045098">
    <property type="entry name" value="Fyv10_fam"/>
</dbReference>
<dbReference type="SMART" id="SM00667">
    <property type="entry name" value="LisH"/>
    <property type="match status" value="1"/>
</dbReference>
<dbReference type="GO" id="GO:0008270">
    <property type="term" value="F:zinc ion binding"/>
    <property type="evidence" value="ECO:0007669"/>
    <property type="project" value="UniProtKB-KW"/>
</dbReference>
<dbReference type="GO" id="GO:0043249">
    <property type="term" value="P:erythrocyte maturation"/>
    <property type="evidence" value="ECO:0007669"/>
    <property type="project" value="UniProtKB-KW"/>
</dbReference>
<dbReference type="GO" id="GO:0005886">
    <property type="term" value="C:plasma membrane"/>
    <property type="evidence" value="ECO:0007669"/>
    <property type="project" value="UniProtKB-SubCell"/>
</dbReference>
<dbReference type="InterPro" id="IPR006594">
    <property type="entry name" value="LisH"/>
</dbReference>
<dbReference type="SMART" id="SM00757">
    <property type="entry name" value="CRA"/>
    <property type="match status" value="1"/>
</dbReference>
<keyword evidence="16" id="KW-1185">Reference proteome</keyword>
<gene>
    <name evidence="15" type="primary">Dper\GL13856</name>
    <name evidence="15" type="ORF">Dper_GL13856</name>
</gene>
<organism evidence="16">
    <name type="scientific">Drosophila persimilis</name>
    <name type="common">Fruit fly</name>
    <dbReference type="NCBI Taxonomy" id="7234"/>
    <lineage>
        <taxon>Eukaryota</taxon>
        <taxon>Metazoa</taxon>
        <taxon>Ecdysozoa</taxon>
        <taxon>Arthropoda</taxon>
        <taxon>Hexapoda</taxon>
        <taxon>Insecta</taxon>
        <taxon>Pterygota</taxon>
        <taxon>Neoptera</taxon>
        <taxon>Endopterygota</taxon>
        <taxon>Diptera</taxon>
        <taxon>Brachycera</taxon>
        <taxon>Muscomorpha</taxon>
        <taxon>Ephydroidea</taxon>
        <taxon>Drosophilidae</taxon>
        <taxon>Drosophila</taxon>
        <taxon>Sophophora</taxon>
    </lineage>
</organism>
<dbReference type="GO" id="GO:0034657">
    <property type="term" value="C:GID complex"/>
    <property type="evidence" value="ECO:0007669"/>
    <property type="project" value="TreeGrafter"/>
</dbReference>
<evidence type="ECO:0000256" key="4">
    <source>
        <dbReference type="ARBA" id="ARBA00007357"/>
    </source>
</evidence>
<dbReference type="Gene3D" id="3.40.390.10">
    <property type="entry name" value="Collagenase (Catalytic Domain)"/>
    <property type="match status" value="1"/>
</dbReference>
<evidence type="ECO:0000256" key="10">
    <source>
        <dbReference type="ARBA" id="ARBA00023057"/>
    </source>
</evidence>
<evidence type="ECO:0000256" key="5">
    <source>
        <dbReference type="ARBA" id="ARBA00014384"/>
    </source>
</evidence>
<evidence type="ECO:0000256" key="7">
    <source>
        <dbReference type="ARBA" id="ARBA00022723"/>
    </source>
</evidence>
<reference evidence="15 16" key="1">
    <citation type="journal article" date="2007" name="Nature">
        <title>Evolution of genes and genomes on the Drosophila phylogeny.</title>
        <authorList>
            <consortium name="Drosophila 12 Genomes Consortium"/>
            <person name="Clark A.G."/>
            <person name="Eisen M.B."/>
            <person name="Smith D.R."/>
            <person name="Bergman C.M."/>
            <person name="Oliver B."/>
            <person name="Markow T.A."/>
            <person name="Kaufman T.C."/>
            <person name="Kellis M."/>
            <person name="Gelbart W."/>
            <person name="Iyer V.N."/>
            <person name="Pollard D.A."/>
            <person name="Sackton T.B."/>
            <person name="Larracuente A.M."/>
            <person name="Singh N.D."/>
            <person name="Abad J.P."/>
            <person name="Abt D.N."/>
            <person name="Adryan B."/>
            <person name="Aguade M."/>
            <person name="Akashi H."/>
            <person name="Anderson W.W."/>
            <person name="Aquadro C.F."/>
            <person name="Ardell D.H."/>
            <person name="Arguello R."/>
            <person name="Artieri C.G."/>
            <person name="Barbash D.A."/>
            <person name="Barker D."/>
            <person name="Barsanti P."/>
            <person name="Batterham P."/>
            <person name="Batzoglou S."/>
            <person name="Begun D."/>
            <person name="Bhutkar A."/>
            <person name="Blanco E."/>
            <person name="Bosak S.A."/>
            <person name="Bradley R.K."/>
            <person name="Brand A.D."/>
            <person name="Brent M.R."/>
            <person name="Brooks A.N."/>
            <person name="Brown R.H."/>
            <person name="Butlin R.K."/>
            <person name="Caggese C."/>
            <person name="Calvi B.R."/>
            <person name="Bernardo de Carvalho A."/>
            <person name="Caspi A."/>
            <person name="Castrezana S."/>
            <person name="Celniker S.E."/>
            <person name="Chang J.L."/>
            <person name="Chapple C."/>
            <person name="Chatterji S."/>
            <person name="Chinwalla A."/>
            <person name="Civetta A."/>
            <person name="Clifton S.W."/>
            <person name="Comeron J.M."/>
            <person name="Costello J.C."/>
            <person name="Coyne J.A."/>
            <person name="Daub J."/>
            <person name="David R.G."/>
            <person name="Delcher A.L."/>
            <person name="Delehaunty K."/>
            <person name="Do C.B."/>
            <person name="Ebling H."/>
            <person name="Edwards K."/>
            <person name="Eickbush T."/>
            <person name="Evans J.D."/>
            <person name="Filipski A."/>
            <person name="Findeiss S."/>
            <person name="Freyhult E."/>
            <person name="Fulton L."/>
            <person name="Fulton R."/>
            <person name="Garcia A.C."/>
            <person name="Gardiner A."/>
            <person name="Garfield D.A."/>
            <person name="Garvin B.E."/>
            <person name="Gibson G."/>
            <person name="Gilbert D."/>
            <person name="Gnerre S."/>
            <person name="Godfrey J."/>
            <person name="Good R."/>
            <person name="Gotea V."/>
            <person name="Gravely B."/>
            <person name="Greenberg A.J."/>
            <person name="Griffiths-Jones S."/>
            <person name="Gross S."/>
            <person name="Guigo R."/>
            <person name="Gustafson E.A."/>
            <person name="Haerty W."/>
            <person name="Hahn M.W."/>
            <person name="Halligan D.L."/>
            <person name="Halpern A.L."/>
            <person name="Halter G.M."/>
            <person name="Han M.V."/>
            <person name="Heger A."/>
            <person name="Hillier L."/>
            <person name="Hinrichs A.S."/>
            <person name="Holmes I."/>
            <person name="Hoskins R.A."/>
            <person name="Hubisz M.J."/>
            <person name="Hultmark D."/>
            <person name="Huntley M.A."/>
            <person name="Jaffe D.B."/>
            <person name="Jagadeeshan S."/>
            <person name="Jeck W.R."/>
            <person name="Johnson J."/>
            <person name="Jones C.D."/>
            <person name="Jordan W.C."/>
            <person name="Karpen G.H."/>
            <person name="Kataoka E."/>
            <person name="Keightley P.D."/>
            <person name="Kheradpour P."/>
            <person name="Kirkness E.F."/>
            <person name="Koerich L.B."/>
            <person name="Kristiansen K."/>
            <person name="Kudrna D."/>
            <person name="Kulathinal R.J."/>
            <person name="Kumar S."/>
            <person name="Kwok R."/>
            <person name="Lander E."/>
            <person name="Langley C.H."/>
            <person name="Lapoint R."/>
            <person name="Lazzaro B.P."/>
            <person name="Lee S.J."/>
            <person name="Levesque L."/>
            <person name="Li R."/>
            <person name="Lin C.F."/>
            <person name="Lin M.F."/>
            <person name="Lindblad-Toh K."/>
            <person name="Llopart A."/>
            <person name="Long M."/>
            <person name="Low L."/>
            <person name="Lozovsky E."/>
            <person name="Lu J."/>
            <person name="Luo M."/>
            <person name="Machado C.A."/>
            <person name="Makalowski W."/>
            <person name="Marzo M."/>
            <person name="Matsuda M."/>
            <person name="Matzkin L."/>
            <person name="McAllister B."/>
            <person name="McBride C.S."/>
            <person name="McKernan B."/>
            <person name="McKernan K."/>
            <person name="Mendez-Lago M."/>
            <person name="Minx P."/>
            <person name="Mollenhauer M.U."/>
            <person name="Montooth K."/>
            <person name="Mount S.M."/>
            <person name="Mu X."/>
            <person name="Myers E."/>
            <person name="Negre B."/>
            <person name="Newfeld S."/>
            <person name="Nielsen R."/>
            <person name="Noor M.A."/>
            <person name="O'Grady P."/>
            <person name="Pachter L."/>
            <person name="Papaceit M."/>
            <person name="Parisi M.J."/>
            <person name="Parisi M."/>
            <person name="Parts L."/>
            <person name="Pedersen J.S."/>
            <person name="Pesole G."/>
            <person name="Phillippy A.M."/>
            <person name="Ponting C.P."/>
            <person name="Pop M."/>
            <person name="Porcelli D."/>
            <person name="Powell J.R."/>
            <person name="Prohaska S."/>
            <person name="Pruitt K."/>
            <person name="Puig M."/>
            <person name="Quesneville H."/>
            <person name="Ram K.R."/>
            <person name="Rand D."/>
            <person name="Rasmussen M.D."/>
            <person name="Reed L.K."/>
            <person name="Reenan R."/>
            <person name="Reily A."/>
            <person name="Remington K.A."/>
            <person name="Rieger T.T."/>
            <person name="Ritchie M.G."/>
            <person name="Robin C."/>
            <person name="Rogers Y.H."/>
            <person name="Rohde C."/>
            <person name="Rozas J."/>
            <person name="Rubenfield M.J."/>
            <person name="Ruiz A."/>
            <person name="Russo S."/>
            <person name="Salzberg S.L."/>
            <person name="Sanchez-Gracia A."/>
            <person name="Saranga D.J."/>
            <person name="Sato H."/>
            <person name="Schaeffer S.W."/>
            <person name="Schatz M.C."/>
            <person name="Schlenke T."/>
            <person name="Schwartz R."/>
            <person name="Segarra C."/>
            <person name="Singh R.S."/>
            <person name="Sirot L."/>
            <person name="Sirota M."/>
            <person name="Sisneros N.B."/>
            <person name="Smith C.D."/>
            <person name="Smith T.F."/>
            <person name="Spieth J."/>
            <person name="Stage D.E."/>
            <person name="Stark A."/>
            <person name="Stephan W."/>
            <person name="Strausberg R.L."/>
            <person name="Strempel S."/>
            <person name="Sturgill D."/>
            <person name="Sutton G."/>
            <person name="Sutton G.G."/>
            <person name="Tao W."/>
            <person name="Teichmann S."/>
            <person name="Tobari Y.N."/>
            <person name="Tomimura Y."/>
            <person name="Tsolas J.M."/>
            <person name="Valente V.L."/>
            <person name="Venter E."/>
            <person name="Venter J.C."/>
            <person name="Vicario S."/>
            <person name="Vieira F.G."/>
            <person name="Vilella A.J."/>
            <person name="Villasante A."/>
            <person name="Walenz B."/>
            <person name="Wang J."/>
            <person name="Wasserman M."/>
            <person name="Watts T."/>
            <person name="Wilson D."/>
            <person name="Wilson R.K."/>
            <person name="Wing R.A."/>
            <person name="Wolfner M.F."/>
            <person name="Wong A."/>
            <person name="Wong G.K."/>
            <person name="Wu C.I."/>
            <person name="Wu G."/>
            <person name="Yamamoto D."/>
            <person name="Yang H.P."/>
            <person name="Yang S.P."/>
            <person name="Yorke J.A."/>
            <person name="Yoshida K."/>
            <person name="Zdobnov E."/>
            <person name="Zhang P."/>
            <person name="Zhang Y."/>
            <person name="Zimin A.V."/>
            <person name="Baldwin J."/>
            <person name="Abdouelleil A."/>
            <person name="Abdulkadir J."/>
            <person name="Abebe A."/>
            <person name="Abera B."/>
            <person name="Abreu J."/>
            <person name="Acer S.C."/>
            <person name="Aftuck L."/>
            <person name="Alexander A."/>
            <person name="An P."/>
            <person name="Anderson E."/>
            <person name="Anderson S."/>
            <person name="Arachi H."/>
            <person name="Azer M."/>
            <person name="Bachantsang P."/>
            <person name="Barry A."/>
            <person name="Bayul T."/>
            <person name="Berlin A."/>
            <person name="Bessette D."/>
            <person name="Bloom T."/>
            <person name="Blye J."/>
            <person name="Boguslavskiy L."/>
            <person name="Bonnet C."/>
            <person name="Boukhgalter B."/>
            <person name="Bourzgui I."/>
            <person name="Brown A."/>
            <person name="Cahill P."/>
            <person name="Channer S."/>
            <person name="Cheshatsang Y."/>
            <person name="Chuda L."/>
            <person name="Citroen M."/>
            <person name="Collymore A."/>
            <person name="Cooke P."/>
            <person name="Costello M."/>
            <person name="D'Aco K."/>
            <person name="Daza R."/>
            <person name="De Haan G."/>
            <person name="DeGray S."/>
            <person name="DeMaso C."/>
            <person name="Dhargay N."/>
            <person name="Dooley K."/>
            <person name="Dooley E."/>
            <person name="Doricent M."/>
            <person name="Dorje P."/>
            <person name="Dorjee K."/>
            <person name="Dupes A."/>
            <person name="Elong R."/>
            <person name="Falk J."/>
            <person name="Farina A."/>
            <person name="Faro S."/>
            <person name="Ferguson D."/>
            <person name="Fisher S."/>
            <person name="Foley C.D."/>
            <person name="Franke A."/>
            <person name="Friedrich D."/>
            <person name="Gadbois L."/>
            <person name="Gearin G."/>
            <person name="Gearin C.R."/>
            <person name="Giannoukos G."/>
            <person name="Goode T."/>
            <person name="Graham J."/>
            <person name="Grandbois E."/>
            <person name="Grewal S."/>
            <person name="Gyaltsen K."/>
            <person name="Hafez N."/>
            <person name="Hagos B."/>
            <person name="Hall J."/>
            <person name="Henson C."/>
            <person name="Hollinger A."/>
            <person name="Honan T."/>
            <person name="Huard M.D."/>
            <person name="Hughes L."/>
            <person name="Hurhula B."/>
            <person name="Husby M.E."/>
            <person name="Kamat A."/>
            <person name="Kanga B."/>
            <person name="Kashin S."/>
            <person name="Khazanovich D."/>
            <person name="Kisner P."/>
            <person name="Lance K."/>
            <person name="Lara M."/>
            <person name="Lee W."/>
            <person name="Lennon N."/>
            <person name="Letendre F."/>
            <person name="LeVine R."/>
            <person name="Lipovsky A."/>
            <person name="Liu X."/>
            <person name="Liu J."/>
            <person name="Liu S."/>
            <person name="Lokyitsang T."/>
            <person name="Lokyitsang Y."/>
            <person name="Lubonja R."/>
            <person name="Lui A."/>
            <person name="MacDonald P."/>
            <person name="Magnisalis V."/>
            <person name="Maru K."/>
            <person name="Matthews C."/>
            <person name="McCusker W."/>
            <person name="McDonough S."/>
            <person name="Mehta T."/>
            <person name="Meldrim J."/>
            <person name="Meneus L."/>
            <person name="Mihai O."/>
            <person name="Mihalev A."/>
            <person name="Mihova T."/>
            <person name="Mittelman R."/>
            <person name="Mlenga V."/>
            <person name="Montmayeur A."/>
            <person name="Mulrain L."/>
            <person name="Navidi A."/>
            <person name="Naylor J."/>
            <person name="Negash T."/>
            <person name="Nguyen T."/>
            <person name="Nguyen N."/>
            <person name="Nicol R."/>
            <person name="Norbu C."/>
            <person name="Norbu N."/>
            <person name="Novod N."/>
            <person name="O'Neill B."/>
            <person name="Osman S."/>
            <person name="Markiewicz E."/>
            <person name="Oyono O.L."/>
            <person name="Patti C."/>
            <person name="Phunkhang P."/>
            <person name="Pierre F."/>
            <person name="Priest M."/>
            <person name="Raghuraman S."/>
            <person name="Rege F."/>
            <person name="Reyes R."/>
            <person name="Rise C."/>
            <person name="Rogov P."/>
            <person name="Ross K."/>
            <person name="Ryan E."/>
            <person name="Settipalli S."/>
            <person name="Shea T."/>
            <person name="Sherpa N."/>
            <person name="Shi L."/>
            <person name="Shih D."/>
            <person name="Sparrow T."/>
            <person name="Spaulding J."/>
            <person name="Stalker J."/>
            <person name="Stange-Thomann N."/>
            <person name="Stavropoulos S."/>
            <person name="Stone C."/>
            <person name="Strader C."/>
            <person name="Tesfaye S."/>
            <person name="Thomson T."/>
            <person name="Thoulutsang Y."/>
            <person name="Thoulutsang D."/>
            <person name="Topham K."/>
            <person name="Topping I."/>
            <person name="Tsamla T."/>
            <person name="Vassiliev H."/>
            <person name="Vo A."/>
            <person name="Wangchuk T."/>
            <person name="Wangdi T."/>
            <person name="Weiand M."/>
            <person name="Wilkinson J."/>
            <person name="Wilson A."/>
            <person name="Yadav S."/>
            <person name="Young G."/>
            <person name="Yu Q."/>
            <person name="Zembek L."/>
            <person name="Zhong D."/>
            <person name="Zimmer A."/>
            <person name="Zwirko Z."/>
            <person name="Jaffe D.B."/>
            <person name="Alvarez P."/>
            <person name="Brockman W."/>
            <person name="Butler J."/>
            <person name="Chin C."/>
            <person name="Gnerre S."/>
            <person name="Grabherr M."/>
            <person name="Kleber M."/>
            <person name="Mauceli E."/>
            <person name="MacCallum I."/>
        </authorList>
    </citation>
    <scope>NUCLEOTIDE SEQUENCE [LARGE SCALE GENOMIC DNA]</scope>
    <source>
        <strain evidence="16">MSH-3 / Tucson 14011-0111.49</strain>
    </source>
</reference>
<comment type="similarity">
    <text evidence="4">Belongs to the peptidase M13 family.</text>
</comment>
<dbReference type="Pfam" id="PF10607">
    <property type="entry name" value="CTLH"/>
    <property type="match status" value="1"/>
</dbReference>
<dbReference type="InterPro" id="IPR024079">
    <property type="entry name" value="MetalloPept_cat_dom_sf"/>
</dbReference>
<dbReference type="Proteomes" id="UP000008744">
    <property type="component" value="Unassembled WGS sequence"/>
</dbReference>
<protein>
    <recommendedName>
        <fullName evidence="5">E3 ubiquitin-protein transferase MAEA</fullName>
    </recommendedName>
    <alternativeName>
        <fullName evidence="11">Macrophage erythroblast attacher</fullName>
    </alternativeName>
</protein>
<keyword evidence="7" id="KW-0479">Metal-binding</keyword>
<evidence type="ECO:0000256" key="3">
    <source>
        <dbReference type="ARBA" id="ARBA00004496"/>
    </source>
</evidence>
<dbReference type="CDD" id="cd16659">
    <property type="entry name" value="RING-Ubox_Emp"/>
    <property type="match status" value="1"/>
</dbReference>
<dbReference type="EMBL" id="CH479186">
    <property type="protein sequence ID" value="EDW39011.1"/>
    <property type="molecule type" value="Genomic_DNA"/>
</dbReference>
<dbReference type="GO" id="GO:0016363">
    <property type="term" value="C:nuclear matrix"/>
    <property type="evidence" value="ECO:0007669"/>
    <property type="project" value="UniProtKB-SubCell"/>
</dbReference>
<feature type="domain" description="RING-Gid-type" evidence="14">
    <location>
        <begin position="641"/>
        <end position="709"/>
    </location>
</feature>
<evidence type="ECO:0000313" key="15">
    <source>
        <dbReference type="EMBL" id="EDW39011.1"/>
    </source>
</evidence>
<dbReference type="GO" id="GO:0061630">
    <property type="term" value="F:ubiquitin protein ligase activity"/>
    <property type="evidence" value="ECO:0007669"/>
    <property type="project" value="InterPro"/>
</dbReference>
<dbReference type="eggNOG" id="KOG3624">
    <property type="taxonomic scope" value="Eukaryota"/>
</dbReference>
<accession>B4GPC8</accession>
<dbReference type="InterPro" id="IPR042089">
    <property type="entry name" value="Peptidase_M13_dom_2"/>
</dbReference>
<dbReference type="PANTHER" id="PTHR12170:SF2">
    <property type="entry name" value="E3 UBIQUITIN-PROTEIN TRANSFERASE MAEA"/>
    <property type="match status" value="1"/>
</dbReference>
<dbReference type="PROSITE" id="PS50897">
    <property type="entry name" value="CTLH"/>
    <property type="match status" value="1"/>
</dbReference>
<dbReference type="InterPro" id="IPR024964">
    <property type="entry name" value="CTLH/CRA"/>
</dbReference>
<evidence type="ECO:0000256" key="9">
    <source>
        <dbReference type="ARBA" id="ARBA00022833"/>
    </source>
</evidence>
<dbReference type="PANTHER" id="PTHR12170">
    <property type="entry name" value="MACROPHAGE ERYTHROBLAST ATTACHER-RELATED"/>
    <property type="match status" value="1"/>
</dbReference>
<dbReference type="InterPro" id="IPR000718">
    <property type="entry name" value="Peptidase_M13"/>
</dbReference>
<name>B4GPC8_DROPE</name>
<keyword evidence="9" id="KW-0862">Zinc</keyword>
<keyword evidence="10" id="KW-0265">Erythrocyte maturation</keyword>
<keyword evidence="8 12" id="KW-0863">Zinc-finger</keyword>
<dbReference type="OrthoDB" id="6475849at2759"/>
<dbReference type="Gene3D" id="1.10.1380.10">
    <property type="entry name" value="Neutral endopeptidase , domain2"/>
    <property type="match status" value="2"/>
</dbReference>
<evidence type="ECO:0000259" key="14">
    <source>
        <dbReference type="PROSITE" id="PS51867"/>
    </source>
</evidence>
<dbReference type="MEROPS" id="M13.A06"/>
<dbReference type="HOGENOM" id="CLU_382304_0_0_1"/>
<dbReference type="SMART" id="SM00668">
    <property type="entry name" value="CTLH"/>
    <property type="match status" value="1"/>
</dbReference>
<dbReference type="SUPFAM" id="SSF57850">
    <property type="entry name" value="RING/U-box"/>
    <property type="match status" value="1"/>
</dbReference>
<dbReference type="PhylomeDB" id="B4GPC8"/>
<evidence type="ECO:0000256" key="1">
    <source>
        <dbReference type="ARBA" id="ARBA00004109"/>
    </source>
</evidence>
<dbReference type="PROSITE" id="PS50896">
    <property type="entry name" value="LISH"/>
    <property type="match status" value="1"/>
</dbReference>
<dbReference type="SMR" id="B4GPC8"/>
<dbReference type="InterPro" id="IPR006595">
    <property type="entry name" value="CTLH_C"/>
</dbReference>
<dbReference type="STRING" id="7234.B4GPC8"/>
<dbReference type="eggNOG" id="KOG0396">
    <property type="taxonomic scope" value="Eukaryota"/>
</dbReference>
<feature type="domain" description="CTLH" evidence="13">
    <location>
        <begin position="488"/>
        <end position="545"/>
    </location>
</feature>
<sequence>MVVSAALALPADDLTSDYAKSIIRHSKVADIKAMLKPDIAPCDDFYSHACGNWHRQNPAQLLNDITTDTFKLISKGFDRRLQSLLRSNELKTELEQKLQRFYLSCGLVHRDDVHYKLALENVYREYGEIPALAGDRWNASNFTWWQTVGQIQHKYGRQIVLAVDIMRDIQKQDARASSTCWRRPAPPKDLQQYFGLSAHHAKQTAEQLHALETRLMSSDSSSSSESIEDNLSLYTLAELEEKYGDHMNFTEFFALVLGPNNVPETLYIYDEPYLDNALSIVKSTPPSLLATYVLWQLMQDYLVDATPSTLPKWCVEKTKKYFGKLTDHAENVGKSRPLEHATLKVPYEILNKRFRSAQKIIDREVDQVMNVSRQVDKALDADPPILADVTKLMGNVAQKLQVLKRKAEESINDELSVTQICKRKLEHLKGIMPPNTGTGELWQGSVDQWKRIRLDRLVIEHLLRMGYYETAEELAARSDVRHLTNLDIFQNSREVEDDLANHSTTKCVLWCIDNKSKLRKINSTIDFSLRVQEFIELVRHNQRFEAVKHSRRYFPAYEKTQLNEICHVMSLLAYPADTEMEHYKKYMDPKRWQKLVLDFRHENYRLFQLSSTSVFSAAVQAGLSALKTPHCYTQTCRNLNCPVCQDDLNRIALKLPYSHCVQSRLICRVTGLPLNEHNQPMMLPNGQIFGQMALTDITKDDGTVTCPVTNTKFSNPKIEKVFVM</sequence>
<dbReference type="InterPro" id="IPR013144">
    <property type="entry name" value="CRA_dom"/>
</dbReference>
<comment type="subcellular location">
    <subcellularLocation>
        <location evidence="2">Cell membrane</location>
        <topology evidence="2">Single-pass type II membrane protein</topology>
    </subcellularLocation>
    <subcellularLocation>
        <location evidence="3">Cytoplasm</location>
    </subcellularLocation>
    <subcellularLocation>
        <location evidence="1">Nucleus matrix</location>
    </subcellularLocation>
</comment>
<evidence type="ECO:0000313" key="16">
    <source>
        <dbReference type="Proteomes" id="UP000008744"/>
    </source>
</evidence>
<dbReference type="Pfam" id="PF05649">
    <property type="entry name" value="Peptidase_M13_N"/>
    <property type="match status" value="2"/>
</dbReference>
<keyword evidence="6" id="KW-0963">Cytoplasm</keyword>
<evidence type="ECO:0000256" key="6">
    <source>
        <dbReference type="ARBA" id="ARBA00022490"/>
    </source>
</evidence>
<dbReference type="InterPro" id="IPR044063">
    <property type="entry name" value="ZF_RING_GID"/>
</dbReference>
<evidence type="ECO:0000256" key="8">
    <source>
        <dbReference type="ARBA" id="ARBA00022771"/>
    </source>
</evidence>
<dbReference type="PROSITE" id="PS51885">
    <property type="entry name" value="NEPRILYSIN"/>
    <property type="match status" value="1"/>
</dbReference>
<evidence type="ECO:0000256" key="12">
    <source>
        <dbReference type="PROSITE-ProRule" id="PRU01215"/>
    </source>
</evidence>
<evidence type="ECO:0000256" key="11">
    <source>
        <dbReference type="ARBA" id="ARBA00029678"/>
    </source>
</evidence>
<dbReference type="InterPro" id="IPR008753">
    <property type="entry name" value="Peptidase_M13_N"/>
</dbReference>
<proteinExistence type="inferred from homology"/>
<evidence type="ECO:0000256" key="2">
    <source>
        <dbReference type="ARBA" id="ARBA00004401"/>
    </source>
</evidence>
<dbReference type="GO" id="GO:0005737">
    <property type="term" value="C:cytoplasm"/>
    <property type="evidence" value="ECO:0007669"/>
    <property type="project" value="UniProtKB-SubCell"/>
</dbReference>
<dbReference type="PROSITE" id="PS51867">
    <property type="entry name" value="ZF_RING_GID"/>
    <property type="match status" value="1"/>
</dbReference>
<dbReference type="SUPFAM" id="SSF55486">
    <property type="entry name" value="Metalloproteases ('zincins'), catalytic domain"/>
    <property type="match status" value="1"/>
</dbReference>
<dbReference type="AlphaFoldDB" id="B4GPC8"/>
<dbReference type="GO" id="GO:0043161">
    <property type="term" value="P:proteasome-mediated ubiquitin-dependent protein catabolic process"/>
    <property type="evidence" value="ECO:0007669"/>
    <property type="project" value="InterPro"/>
</dbReference>
<dbReference type="GO" id="GO:0004222">
    <property type="term" value="F:metalloendopeptidase activity"/>
    <property type="evidence" value="ECO:0007669"/>
    <property type="project" value="InterPro"/>
</dbReference>